<dbReference type="Proteomes" id="UP000235388">
    <property type="component" value="Unassembled WGS sequence"/>
</dbReference>
<name>A0A2N5RX88_9BASI</name>
<gene>
    <name evidence="2" type="ORF">PCANC_13620</name>
    <name evidence="1" type="ORF">PCANC_27811</name>
</gene>
<organism evidence="1 3">
    <name type="scientific">Puccinia coronata f. sp. avenae</name>
    <dbReference type="NCBI Taxonomy" id="200324"/>
    <lineage>
        <taxon>Eukaryota</taxon>
        <taxon>Fungi</taxon>
        <taxon>Dikarya</taxon>
        <taxon>Basidiomycota</taxon>
        <taxon>Pucciniomycotina</taxon>
        <taxon>Pucciniomycetes</taxon>
        <taxon>Pucciniales</taxon>
        <taxon>Pucciniaceae</taxon>
        <taxon>Puccinia</taxon>
    </lineage>
</organism>
<comment type="caution">
    <text evidence="1">The sequence shown here is derived from an EMBL/GenBank/DDBJ whole genome shotgun (WGS) entry which is preliminary data.</text>
</comment>
<dbReference type="EMBL" id="PGCJ01001417">
    <property type="protein sequence ID" value="PLW05597.1"/>
    <property type="molecule type" value="Genomic_DNA"/>
</dbReference>
<dbReference type="EMBL" id="PGCJ01000211">
    <property type="protein sequence ID" value="PLW38203.1"/>
    <property type="molecule type" value="Genomic_DNA"/>
</dbReference>
<evidence type="ECO:0000313" key="1">
    <source>
        <dbReference type="EMBL" id="PLW05597.1"/>
    </source>
</evidence>
<sequence length="102" mass="11206">MYASGEILSYFTIVALAAHGCQYISKAFQFLDSGPIMLCRHGSYRPGVLVYLACRVLMKVSARTTPSHDRRVILSKGLGWDSFFELIKPAGQAGCSVKVFVT</sequence>
<evidence type="ECO:0000313" key="2">
    <source>
        <dbReference type="EMBL" id="PLW38203.1"/>
    </source>
</evidence>
<dbReference type="AlphaFoldDB" id="A0A2N5RX88"/>
<evidence type="ECO:0000313" key="3">
    <source>
        <dbReference type="Proteomes" id="UP000235388"/>
    </source>
</evidence>
<accession>A0A2N5RX88</accession>
<keyword evidence="3" id="KW-1185">Reference proteome</keyword>
<proteinExistence type="predicted"/>
<reference evidence="1 3" key="1">
    <citation type="submission" date="2017-11" db="EMBL/GenBank/DDBJ databases">
        <title>De novo assembly and phasing of dikaryotic genomes from two isolates of Puccinia coronata f. sp. avenae, the causal agent of oat crown rust.</title>
        <authorList>
            <person name="Miller M.E."/>
            <person name="Zhang Y."/>
            <person name="Omidvar V."/>
            <person name="Sperschneider J."/>
            <person name="Schwessinger B."/>
            <person name="Raley C."/>
            <person name="Palmer J.M."/>
            <person name="Garnica D."/>
            <person name="Upadhyaya N."/>
            <person name="Rathjen J."/>
            <person name="Taylor J.M."/>
            <person name="Park R.F."/>
            <person name="Dodds P.N."/>
            <person name="Hirsch C.D."/>
            <person name="Kianian S.F."/>
            <person name="Figueroa M."/>
        </authorList>
    </citation>
    <scope>NUCLEOTIDE SEQUENCE [LARGE SCALE GENOMIC DNA]</scope>
    <source>
        <strain evidence="1">12NC29</strain>
    </source>
</reference>
<protein>
    <submittedName>
        <fullName evidence="1">Uncharacterized protein</fullName>
    </submittedName>
</protein>